<dbReference type="EMBL" id="LOSH02000002">
    <property type="protein sequence ID" value="PNM76933.1"/>
    <property type="molecule type" value="Genomic_DNA"/>
</dbReference>
<dbReference type="InterPro" id="IPR023346">
    <property type="entry name" value="Lysozyme-like_dom_sf"/>
</dbReference>
<keyword evidence="4" id="KW-1185">Reference proteome</keyword>
<protein>
    <submittedName>
        <fullName evidence="3">Twitching motility protein PilT</fullName>
    </submittedName>
</protein>
<evidence type="ECO:0000313" key="4">
    <source>
        <dbReference type="Proteomes" id="UP000054370"/>
    </source>
</evidence>
<feature type="chain" id="PRO_5046797557" evidence="1">
    <location>
        <begin position="19"/>
        <end position="148"/>
    </location>
</feature>
<dbReference type="RefSeq" id="WP_039563065.1">
    <property type="nucleotide sequence ID" value="NZ_LOSH02000002.1"/>
</dbReference>
<feature type="domain" description="Transglycosylase SLT" evidence="2">
    <location>
        <begin position="20"/>
        <end position="134"/>
    </location>
</feature>
<dbReference type="InterPro" id="IPR008258">
    <property type="entry name" value="Transglycosylase_SLT_dom_1"/>
</dbReference>
<sequence>MKKISMLPFLLVSQSVSAFCFDEAGAYYNVDPELLEAIAKVESSLNPSAYNENKNSAGKVVSRDFGLMQINSSWFEKLSDFNVNEHNVYEPCFNVSLGAWVLSSNFASHGYNWNSVGAYNAGFSKRTENARQIYIQKVKSVYYPQKVK</sequence>
<accession>A0ABX4X279</accession>
<proteinExistence type="predicted"/>
<evidence type="ECO:0000259" key="2">
    <source>
        <dbReference type="Pfam" id="PF01464"/>
    </source>
</evidence>
<dbReference type="SUPFAM" id="SSF53955">
    <property type="entry name" value="Lysozyme-like"/>
    <property type="match status" value="1"/>
</dbReference>
<gene>
    <name evidence="3" type="ORF">AL548_007395</name>
</gene>
<name>A0ABX4X279_VIBVL</name>
<feature type="signal peptide" evidence="1">
    <location>
        <begin position="1"/>
        <end position="18"/>
    </location>
</feature>
<reference evidence="3" key="1">
    <citation type="submission" date="2017-12" db="EMBL/GenBank/DDBJ databases">
        <title>FDA dAtabase for Regulatory Grade micrObial Sequences (FDA-ARGOS): Supporting development and validation of Infectious Disease Dx tests.</title>
        <authorList>
            <person name="Hoffmann M."/>
            <person name="Allard M."/>
            <person name="Evans P."/>
            <person name="Brown E."/>
            <person name="Tallon L.J."/>
            <person name="Sadzewicz L."/>
            <person name="Sengamalay N."/>
            <person name="Ott S."/>
            <person name="Godinez A."/>
            <person name="Nagaraj S."/>
            <person name="Vavikolanu K."/>
            <person name="Aluvathingal J."/>
            <person name="Nadendla S."/>
            <person name="Hobson J."/>
            <person name="Sichtig H."/>
        </authorList>
    </citation>
    <scope>NUCLEOTIDE SEQUENCE [LARGE SCALE GENOMIC DNA]</scope>
    <source>
        <strain evidence="3">FDAARGOS_118</strain>
    </source>
</reference>
<dbReference type="Gene3D" id="1.10.530.10">
    <property type="match status" value="1"/>
</dbReference>
<comment type="caution">
    <text evidence="3">The sequence shown here is derived from an EMBL/GenBank/DDBJ whole genome shotgun (WGS) entry which is preliminary data.</text>
</comment>
<dbReference type="CDD" id="cd13400">
    <property type="entry name" value="LT_IagB-like"/>
    <property type="match status" value="1"/>
</dbReference>
<dbReference type="Proteomes" id="UP000054370">
    <property type="component" value="Unassembled WGS sequence"/>
</dbReference>
<dbReference type="Pfam" id="PF01464">
    <property type="entry name" value="SLT"/>
    <property type="match status" value="1"/>
</dbReference>
<evidence type="ECO:0000256" key="1">
    <source>
        <dbReference type="SAM" id="SignalP"/>
    </source>
</evidence>
<keyword evidence="1" id="KW-0732">Signal</keyword>
<organism evidence="3 4">
    <name type="scientific">Vibrio vulnificus</name>
    <dbReference type="NCBI Taxonomy" id="672"/>
    <lineage>
        <taxon>Bacteria</taxon>
        <taxon>Pseudomonadati</taxon>
        <taxon>Pseudomonadota</taxon>
        <taxon>Gammaproteobacteria</taxon>
        <taxon>Vibrionales</taxon>
        <taxon>Vibrionaceae</taxon>
        <taxon>Vibrio</taxon>
    </lineage>
</organism>
<evidence type="ECO:0000313" key="3">
    <source>
        <dbReference type="EMBL" id="PNM76933.1"/>
    </source>
</evidence>